<evidence type="ECO:0000313" key="1">
    <source>
        <dbReference type="EMBL" id="TCK93187.1"/>
    </source>
</evidence>
<accession>A0A4R1MKU3</accession>
<dbReference type="EMBL" id="SMGQ01000012">
    <property type="protein sequence ID" value="TCK93187.1"/>
    <property type="molecule type" value="Genomic_DNA"/>
</dbReference>
<comment type="caution">
    <text evidence="1">The sequence shown here is derived from an EMBL/GenBank/DDBJ whole genome shotgun (WGS) entry which is preliminary data.</text>
</comment>
<proteinExistence type="predicted"/>
<dbReference type="InterPro" id="IPR012452">
    <property type="entry name" value="DUF1657"/>
</dbReference>
<name>A0A4R1MKU3_9FIRM</name>
<dbReference type="RefSeq" id="WP_132282104.1">
    <property type="nucleotide sequence ID" value="NZ_SMGQ01000012.1"/>
</dbReference>
<keyword evidence="2" id="KW-1185">Reference proteome</keyword>
<protein>
    <submittedName>
        <fullName evidence="1">Uncharacterized protein DUF1657</fullName>
    </submittedName>
</protein>
<evidence type="ECO:0000313" key="2">
    <source>
        <dbReference type="Proteomes" id="UP000294545"/>
    </source>
</evidence>
<dbReference type="Pfam" id="PF07870">
    <property type="entry name" value="DUF1657"/>
    <property type="match status" value="1"/>
</dbReference>
<dbReference type="AlphaFoldDB" id="A0A4R1MKU3"/>
<reference evidence="1 2" key="1">
    <citation type="submission" date="2019-03" db="EMBL/GenBank/DDBJ databases">
        <title>Genomic Encyclopedia of Type Strains, Phase IV (KMG-IV): sequencing the most valuable type-strain genomes for metagenomic binning, comparative biology and taxonomic classification.</title>
        <authorList>
            <person name="Goeker M."/>
        </authorList>
    </citation>
    <scope>NUCLEOTIDE SEQUENCE [LARGE SCALE GENOMIC DNA]</scope>
    <source>
        <strain evidence="1 2">DSM 24176</strain>
    </source>
</reference>
<dbReference type="OrthoDB" id="1955400at2"/>
<sequence length="68" mass="7915">MTVKSDLEKVLAYCEVVKGNYAIMAESTEDQQAKDTFNHMKSDINTHMDFLNNRLQYITQNNELNKDN</sequence>
<organism evidence="1 2">
    <name type="scientific">Natranaerovirga hydrolytica</name>
    <dbReference type="NCBI Taxonomy" id="680378"/>
    <lineage>
        <taxon>Bacteria</taxon>
        <taxon>Bacillati</taxon>
        <taxon>Bacillota</taxon>
        <taxon>Clostridia</taxon>
        <taxon>Lachnospirales</taxon>
        <taxon>Natranaerovirgaceae</taxon>
        <taxon>Natranaerovirga</taxon>
    </lineage>
</organism>
<dbReference type="Proteomes" id="UP000294545">
    <property type="component" value="Unassembled WGS sequence"/>
</dbReference>
<gene>
    <name evidence="1" type="ORF">EDC19_1376</name>
</gene>